<organism evidence="5 6">
    <name type="scientific">Solibacillus merdavium</name>
    <dbReference type="NCBI Taxonomy" id="2762218"/>
    <lineage>
        <taxon>Bacteria</taxon>
        <taxon>Bacillati</taxon>
        <taxon>Bacillota</taxon>
        <taxon>Bacilli</taxon>
        <taxon>Bacillales</taxon>
        <taxon>Caryophanaceae</taxon>
        <taxon>Solibacillus</taxon>
    </lineage>
</organism>
<dbReference type="PIRSF" id="PIRSF006470">
    <property type="entry name" value="DctB"/>
    <property type="match status" value="1"/>
</dbReference>
<dbReference type="PANTHER" id="PTHR33376">
    <property type="match status" value="1"/>
</dbReference>
<dbReference type="PROSITE" id="PS51257">
    <property type="entry name" value="PROKAR_LIPOPROTEIN"/>
    <property type="match status" value="1"/>
</dbReference>
<dbReference type="InterPro" id="IPR018389">
    <property type="entry name" value="DctP_fam"/>
</dbReference>
<feature type="chain" id="PRO_5047051517" evidence="4">
    <location>
        <begin position="19"/>
        <end position="326"/>
    </location>
</feature>
<protein>
    <submittedName>
        <fullName evidence="5">DctP family TRAP transporter solute-binding subunit</fullName>
    </submittedName>
</protein>
<feature type="signal peptide" evidence="4">
    <location>
        <begin position="1"/>
        <end position="18"/>
    </location>
</feature>
<dbReference type="Gene3D" id="3.40.190.170">
    <property type="entry name" value="Bacterial extracellular solute-binding protein, family 7"/>
    <property type="match status" value="1"/>
</dbReference>
<dbReference type="NCBIfam" id="TIGR00787">
    <property type="entry name" value="dctP"/>
    <property type="match status" value="1"/>
</dbReference>
<sequence>MKKFVCIVGLVLSFALLSACTSSNEREQYVLYAGHSLAADHPFELSMQELKQRVEERTDGRVIIETFPLSQLGAERELIEGAMLGSVDMVVSTSGPIMNFVSDFAVLDLPFLFNDRETAVNILEGEIGDEMFEQLRDIGIIGLSWGENGFRHVTNSIKPIETPDDLKGLSMRVQENKVFISAFKELGVTPSPMAWTEALTALQSGVVDGQENPILVIDSYKLYDANQKHMTLTGHAYSSAVFMMSEHAYNRLPEDLRQIVLEEGQKIGAYERQLVIDMEQKALARLEEQGMEVVDTIEVNAFREKIMSVYDSAKNQKLLQRILNEQ</sequence>
<dbReference type="PANTHER" id="PTHR33376:SF7">
    <property type="entry name" value="C4-DICARBOXYLATE-BINDING PROTEIN DCTB"/>
    <property type="match status" value="1"/>
</dbReference>
<keyword evidence="6" id="KW-1185">Reference proteome</keyword>
<evidence type="ECO:0000313" key="6">
    <source>
        <dbReference type="Proteomes" id="UP000600565"/>
    </source>
</evidence>
<dbReference type="Proteomes" id="UP000600565">
    <property type="component" value="Unassembled WGS sequence"/>
</dbReference>
<accession>A0ABR8XLH8</accession>
<evidence type="ECO:0000256" key="1">
    <source>
        <dbReference type="ARBA" id="ARBA00009023"/>
    </source>
</evidence>
<name>A0ABR8XLH8_9BACL</name>
<comment type="similarity">
    <text evidence="1">Belongs to the bacterial solute-binding protein 7 family.</text>
</comment>
<dbReference type="InterPro" id="IPR004682">
    <property type="entry name" value="TRAP_DctP"/>
</dbReference>
<dbReference type="InterPro" id="IPR038404">
    <property type="entry name" value="TRAP_DctP_sf"/>
</dbReference>
<dbReference type="RefSeq" id="WP_191703380.1">
    <property type="nucleotide sequence ID" value="NZ_JACSPW010000005.1"/>
</dbReference>
<keyword evidence="2" id="KW-0813">Transport</keyword>
<dbReference type="EMBL" id="JACSPW010000005">
    <property type="protein sequence ID" value="MBD8032791.1"/>
    <property type="molecule type" value="Genomic_DNA"/>
</dbReference>
<keyword evidence="3 4" id="KW-0732">Signal</keyword>
<reference evidence="5 6" key="1">
    <citation type="submission" date="2020-08" db="EMBL/GenBank/DDBJ databases">
        <title>A Genomic Blueprint of the Chicken Gut Microbiome.</title>
        <authorList>
            <person name="Gilroy R."/>
            <person name="Ravi A."/>
            <person name="Getino M."/>
            <person name="Pursley I."/>
            <person name="Horton D.L."/>
            <person name="Alikhan N.-F."/>
            <person name="Baker D."/>
            <person name="Gharbi K."/>
            <person name="Hall N."/>
            <person name="Watson M."/>
            <person name="Adriaenssens E.M."/>
            <person name="Foster-Nyarko E."/>
            <person name="Jarju S."/>
            <person name="Secka A."/>
            <person name="Antonio M."/>
            <person name="Oren A."/>
            <person name="Chaudhuri R."/>
            <person name="La Ragione R.M."/>
            <person name="Hildebrand F."/>
            <person name="Pallen M.J."/>
        </authorList>
    </citation>
    <scope>NUCLEOTIDE SEQUENCE [LARGE SCALE GENOMIC DNA]</scope>
    <source>
        <strain evidence="5 6">Sa1YVA6</strain>
    </source>
</reference>
<evidence type="ECO:0000256" key="4">
    <source>
        <dbReference type="SAM" id="SignalP"/>
    </source>
</evidence>
<evidence type="ECO:0000313" key="5">
    <source>
        <dbReference type="EMBL" id="MBD8032791.1"/>
    </source>
</evidence>
<dbReference type="CDD" id="cd13675">
    <property type="entry name" value="PBP2_TRAP_SBP_like_5"/>
    <property type="match status" value="1"/>
</dbReference>
<proteinExistence type="inferred from homology"/>
<dbReference type="NCBIfam" id="NF037995">
    <property type="entry name" value="TRAP_S1"/>
    <property type="match status" value="1"/>
</dbReference>
<comment type="caution">
    <text evidence="5">The sequence shown here is derived from an EMBL/GenBank/DDBJ whole genome shotgun (WGS) entry which is preliminary data.</text>
</comment>
<gene>
    <name evidence="5" type="ORF">H9632_06905</name>
</gene>
<dbReference type="Pfam" id="PF03480">
    <property type="entry name" value="DctP"/>
    <property type="match status" value="1"/>
</dbReference>
<evidence type="ECO:0000256" key="3">
    <source>
        <dbReference type="ARBA" id="ARBA00022729"/>
    </source>
</evidence>
<evidence type="ECO:0000256" key="2">
    <source>
        <dbReference type="ARBA" id="ARBA00022448"/>
    </source>
</evidence>